<protein>
    <submittedName>
        <fullName evidence="1">Uncharacterized protein</fullName>
    </submittedName>
</protein>
<evidence type="ECO:0000313" key="1">
    <source>
        <dbReference type="EMBL" id="KKK93666.1"/>
    </source>
</evidence>
<sequence>MGAILPLIGMGIDMIVKLIGAYNSLPDSDEATKAKLSELSIQLTDSKRAVAEVVIKEV</sequence>
<reference evidence="1" key="1">
    <citation type="journal article" date="2015" name="Nature">
        <title>Complex archaea that bridge the gap between prokaryotes and eukaryotes.</title>
        <authorList>
            <person name="Spang A."/>
            <person name="Saw J.H."/>
            <person name="Jorgensen S.L."/>
            <person name="Zaremba-Niedzwiedzka K."/>
            <person name="Martijn J."/>
            <person name="Lind A.E."/>
            <person name="van Eijk R."/>
            <person name="Schleper C."/>
            <person name="Guy L."/>
            <person name="Ettema T.J."/>
        </authorList>
    </citation>
    <scope>NUCLEOTIDE SEQUENCE</scope>
</reference>
<accession>A0A0F9CAC6</accession>
<name>A0A0F9CAC6_9ZZZZ</name>
<proteinExistence type="predicted"/>
<dbReference type="EMBL" id="LAZR01047678">
    <property type="protein sequence ID" value="KKK93666.1"/>
    <property type="molecule type" value="Genomic_DNA"/>
</dbReference>
<comment type="caution">
    <text evidence="1">The sequence shown here is derived from an EMBL/GenBank/DDBJ whole genome shotgun (WGS) entry which is preliminary data.</text>
</comment>
<gene>
    <name evidence="1" type="ORF">LCGC14_2690600</name>
</gene>
<organism evidence="1">
    <name type="scientific">marine sediment metagenome</name>
    <dbReference type="NCBI Taxonomy" id="412755"/>
    <lineage>
        <taxon>unclassified sequences</taxon>
        <taxon>metagenomes</taxon>
        <taxon>ecological metagenomes</taxon>
    </lineage>
</organism>
<dbReference type="AlphaFoldDB" id="A0A0F9CAC6"/>